<dbReference type="InterPro" id="IPR007263">
    <property type="entry name" value="DCC1-like"/>
</dbReference>
<accession>A0A5J6MHE8</accession>
<evidence type="ECO:0000313" key="1">
    <source>
        <dbReference type="EMBL" id="QEX15945.1"/>
    </source>
</evidence>
<reference evidence="1 2" key="1">
    <citation type="submission" date="2019-08" db="EMBL/GenBank/DDBJ databases">
        <title>Hyperibacter terrae gen. nov., sp. nov. and Hyperibacter viscosus sp. nov., two new members in the family Rhodospirillaceae isolated from the rhizosphere of Hypericum perforatum.</title>
        <authorList>
            <person name="Noviana Z."/>
        </authorList>
    </citation>
    <scope>NUCLEOTIDE SEQUENCE [LARGE SCALE GENOMIC DNA]</scope>
    <source>
        <strain evidence="1 2">R5913</strain>
    </source>
</reference>
<dbReference type="EMBL" id="CP042906">
    <property type="protein sequence ID" value="QEX15945.1"/>
    <property type="molecule type" value="Genomic_DNA"/>
</dbReference>
<dbReference type="Pfam" id="PF04134">
    <property type="entry name" value="DCC1-like"/>
    <property type="match status" value="1"/>
</dbReference>
<dbReference type="AlphaFoldDB" id="A0A5J6MHE8"/>
<proteinExistence type="predicted"/>
<dbReference type="Proteomes" id="UP000326202">
    <property type="component" value="Chromosome"/>
</dbReference>
<name>A0A5J6MHE8_9PROT</name>
<gene>
    <name evidence="1" type="ORF">FRZ44_12350</name>
</gene>
<dbReference type="GO" id="GO:0015035">
    <property type="term" value="F:protein-disulfide reductase activity"/>
    <property type="evidence" value="ECO:0007669"/>
    <property type="project" value="InterPro"/>
</dbReference>
<dbReference type="RefSeq" id="WP_151176357.1">
    <property type="nucleotide sequence ID" value="NZ_CP042906.1"/>
</dbReference>
<dbReference type="OrthoDB" id="9785438at2"/>
<organism evidence="1 2">
    <name type="scientific">Hypericibacter terrae</name>
    <dbReference type="NCBI Taxonomy" id="2602015"/>
    <lineage>
        <taxon>Bacteria</taxon>
        <taxon>Pseudomonadati</taxon>
        <taxon>Pseudomonadota</taxon>
        <taxon>Alphaproteobacteria</taxon>
        <taxon>Rhodospirillales</taxon>
        <taxon>Dongiaceae</taxon>
        <taxon>Hypericibacter</taxon>
    </lineage>
</organism>
<sequence length="129" mass="14676">MEPPSRPTLVYDGECPFCANYVRLLHLRELFPDLQLLDARLNRDHPAVRQLKARGLNVDEGMALLSGDRIYHGADSIHALAEFGRPNGAFGRINNWVFRSPRRSALLYPLLRGSRNLVLRLLGRKKLGF</sequence>
<dbReference type="KEGG" id="htq:FRZ44_12350"/>
<evidence type="ECO:0000313" key="2">
    <source>
        <dbReference type="Proteomes" id="UP000326202"/>
    </source>
</evidence>
<evidence type="ECO:0008006" key="3">
    <source>
        <dbReference type="Google" id="ProtNLM"/>
    </source>
</evidence>
<keyword evidence="2" id="KW-1185">Reference proteome</keyword>
<protein>
    <recommendedName>
        <fullName evidence="3">Thiol-disulfide oxidoreductase</fullName>
    </recommendedName>
</protein>